<keyword evidence="2" id="KW-1185">Reference proteome</keyword>
<protein>
    <submittedName>
        <fullName evidence="1">Uncharacterized protein</fullName>
    </submittedName>
</protein>
<sequence>MANVPKVFSESFESRAGSVTRGGRKIYQALASISANAQVHTIMPRISSAALDARARARALLMAAGCAAAC</sequence>
<dbReference type="AlphaFoldDB" id="Q2N6X8"/>
<dbReference type="EMBL" id="CP000157">
    <property type="protein sequence ID" value="ABC64563.1"/>
    <property type="molecule type" value="Genomic_DNA"/>
</dbReference>
<dbReference type="Proteomes" id="UP000008808">
    <property type="component" value="Chromosome"/>
</dbReference>
<reference evidence="2" key="1">
    <citation type="journal article" date="2009" name="J. Bacteriol.">
        <title>Complete genome sequence of Erythrobacter litoralis HTCC2594.</title>
        <authorList>
            <person name="Oh H.M."/>
            <person name="Giovannoni S.J."/>
            <person name="Ferriera S."/>
            <person name="Johnson J."/>
            <person name="Cho J.C."/>
        </authorList>
    </citation>
    <scope>NUCLEOTIDE SEQUENCE [LARGE SCALE GENOMIC DNA]</scope>
    <source>
        <strain evidence="2">HTCC2594</strain>
    </source>
</reference>
<accession>Q2N6X8</accession>
<gene>
    <name evidence="1" type="ordered locus">ELI_12355</name>
</gene>
<organism evidence="1 2">
    <name type="scientific">Erythrobacter litoralis (strain HTCC2594)</name>
    <dbReference type="NCBI Taxonomy" id="314225"/>
    <lineage>
        <taxon>Bacteria</taxon>
        <taxon>Pseudomonadati</taxon>
        <taxon>Pseudomonadota</taxon>
        <taxon>Alphaproteobacteria</taxon>
        <taxon>Sphingomonadales</taxon>
        <taxon>Erythrobacteraceae</taxon>
        <taxon>Erythrobacter/Porphyrobacter group</taxon>
        <taxon>Erythrobacter</taxon>
    </lineage>
</organism>
<proteinExistence type="predicted"/>
<dbReference type="RefSeq" id="WP_011415385.1">
    <property type="nucleotide sequence ID" value="NC_007722.1"/>
</dbReference>
<dbReference type="KEGG" id="eli:ELI_12355"/>
<evidence type="ECO:0000313" key="2">
    <source>
        <dbReference type="Proteomes" id="UP000008808"/>
    </source>
</evidence>
<evidence type="ECO:0000313" key="1">
    <source>
        <dbReference type="EMBL" id="ABC64563.1"/>
    </source>
</evidence>
<name>Q2N6X8_ERYLH</name>
<dbReference type="HOGENOM" id="CLU_2751655_0_0_5"/>